<dbReference type="GO" id="GO:0008410">
    <property type="term" value="F:CoA-transferase activity"/>
    <property type="evidence" value="ECO:0007669"/>
    <property type="project" value="TreeGrafter"/>
</dbReference>
<keyword evidence="3" id="KW-1185">Reference proteome</keyword>
<dbReference type="RefSeq" id="WP_114470905.1">
    <property type="nucleotide sequence ID" value="NZ_QPJK01000009.1"/>
</dbReference>
<reference evidence="2 3" key="1">
    <citation type="submission" date="2018-07" db="EMBL/GenBank/DDBJ databases">
        <title>Genomic Encyclopedia of Type Strains, Phase IV (KMG-IV): sequencing the most valuable type-strain genomes for metagenomic binning, comparative biology and taxonomic classification.</title>
        <authorList>
            <person name="Goeker M."/>
        </authorList>
    </citation>
    <scope>NUCLEOTIDE SEQUENCE [LARGE SCALE GENOMIC DNA]</scope>
    <source>
        <strain evidence="2 3">DSM 21634</strain>
    </source>
</reference>
<dbReference type="InterPro" id="IPR044855">
    <property type="entry name" value="CoA-Trfase_III_dom3_sf"/>
</dbReference>
<proteinExistence type="predicted"/>
<dbReference type="Proteomes" id="UP000252884">
    <property type="component" value="Unassembled WGS sequence"/>
</dbReference>
<keyword evidence="1 2" id="KW-0808">Transferase</keyword>
<evidence type="ECO:0000256" key="1">
    <source>
        <dbReference type="ARBA" id="ARBA00022679"/>
    </source>
</evidence>
<gene>
    <name evidence="2" type="ORF">DES41_109112</name>
</gene>
<dbReference type="Pfam" id="PF02515">
    <property type="entry name" value="CoA_transf_3"/>
    <property type="match status" value="1"/>
</dbReference>
<dbReference type="InterPro" id="IPR050483">
    <property type="entry name" value="CoA-transferase_III_domain"/>
</dbReference>
<dbReference type="PANTHER" id="PTHR48207:SF3">
    <property type="entry name" value="SUCCINATE--HYDROXYMETHYLGLUTARATE COA-TRANSFERASE"/>
    <property type="match status" value="1"/>
</dbReference>
<evidence type="ECO:0000313" key="3">
    <source>
        <dbReference type="Proteomes" id="UP000252884"/>
    </source>
</evidence>
<dbReference type="SUPFAM" id="SSF89796">
    <property type="entry name" value="CoA-transferase family III (CaiB/BaiF)"/>
    <property type="match status" value="1"/>
</dbReference>
<dbReference type="InterPro" id="IPR023606">
    <property type="entry name" value="CoA-Trfase_III_dom_1_sf"/>
</dbReference>
<dbReference type="Gene3D" id="3.30.1540.10">
    <property type="entry name" value="formyl-coa transferase, domain 3"/>
    <property type="match status" value="1"/>
</dbReference>
<dbReference type="OrthoDB" id="5294844at2"/>
<accession>A0A368XIG0</accession>
<organism evidence="2 3">
    <name type="scientific">Pseudorhodoferax soli</name>
    <dbReference type="NCBI Taxonomy" id="545864"/>
    <lineage>
        <taxon>Bacteria</taxon>
        <taxon>Pseudomonadati</taxon>
        <taxon>Pseudomonadota</taxon>
        <taxon>Betaproteobacteria</taxon>
        <taxon>Burkholderiales</taxon>
        <taxon>Comamonadaceae</taxon>
    </lineage>
</organism>
<dbReference type="EMBL" id="QPJK01000009">
    <property type="protein sequence ID" value="RCW67389.1"/>
    <property type="molecule type" value="Genomic_DNA"/>
</dbReference>
<name>A0A368XIG0_9BURK</name>
<dbReference type="PANTHER" id="PTHR48207">
    <property type="entry name" value="SUCCINATE--HYDROXYMETHYLGLUTARATE COA-TRANSFERASE"/>
    <property type="match status" value="1"/>
</dbReference>
<protein>
    <submittedName>
        <fullName evidence="2">Crotonobetainyl-CoA:carnitine CoA-transferase CaiB-like acyl-CoA transferase</fullName>
    </submittedName>
</protein>
<sequence>MQLSGIRVIDLTRILSGPFCTMLLADMGADVVKIETPEGDPVRAQGEIVDGLSWYFASFNRNKRSVQLDLKSAAGMAALRRLIAGADVVVDNFRPGVMERMGLGWEQLRALAPGIVHTSVSGFGQSGPYVDRPAFDFIAQAMSGFMSMNGTPETGPMRSTLPISDLIAGCYAALGTAAALVRRLRTGQGERVGASLVDGLISFGAFASADFLASGKLPVPTGNDHLLVAPYGLFTASDGEIAVAPSNDAVYQKLLHVLELTHLREDPRFATNALRVKHRAAINAHVNMAVSRHDKAHWIATLNTAGVPCGTVMNLAEVYSDPQVLSQQMLLEVEHPGHGAVRMNGFPVKFSEAPCAVRLPAPDPGAHTAEVLREAGLSEAEIAAVSM</sequence>
<dbReference type="InterPro" id="IPR003673">
    <property type="entry name" value="CoA-Trfase_fam_III"/>
</dbReference>
<dbReference type="AlphaFoldDB" id="A0A368XIG0"/>
<dbReference type="Gene3D" id="3.40.50.10540">
    <property type="entry name" value="Crotonobetainyl-coa:carnitine coa-transferase, domain 1"/>
    <property type="match status" value="1"/>
</dbReference>
<comment type="caution">
    <text evidence="2">The sequence shown here is derived from an EMBL/GenBank/DDBJ whole genome shotgun (WGS) entry which is preliminary data.</text>
</comment>
<evidence type="ECO:0000313" key="2">
    <source>
        <dbReference type="EMBL" id="RCW67389.1"/>
    </source>
</evidence>